<dbReference type="InterPro" id="IPR050484">
    <property type="entry name" value="Transf_Hexapept/Carb_Anhydrase"/>
</dbReference>
<dbReference type="OrthoDB" id="25818at2759"/>
<dbReference type="PANTHER" id="PTHR13061:SF29">
    <property type="entry name" value="GAMMA CARBONIC ANHYDRASE-LIKE 1, MITOCHONDRIAL-RELATED"/>
    <property type="match status" value="1"/>
</dbReference>
<keyword evidence="3" id="KW-1185">Reference proteome</keyword>
<dbReference type="InterPro" id="IPR011004">
    <property type="entry name" value="Trimer_LpxA-like_sf"/>
</dbReference>
<dbReference type="Proteomes" id="UP000332933">
    <property type="component" value="Unassembled WGS sequence"/>
</dbReference>
<sequence>MQAFGKTLRAFGQSLDKVGVSLEGALTYTERLVPSTRLVNNAGHKPVLAQTAFVAPNASVIGEVSIGQGSSVWYGATVRGDVNNITIGDNTNIQDQAVVHAAKIQNDFPTIIGNNVTVGPSAIIHACKISNQVIIGTGAQVLDGAVVGENSIITAGSIVTQGKKVPAGQLWSGIPARPVRDLTSEEIEFIKQCSLDYVELSQVHATEAAKTFEEIEQDKENRKIMDTVGELGFEQKTNERSDAGLFFKY</sequence>
<dbReference type="Gene3D" id="2.160.10.10">
    <property type="entry name" value="Hexapeptide repeat proteins"/>
    <property type="match status" value="1"/>
</dbReference>
<dbReference type="EMBL" id="CAADRA010007243">
    <property type="protein sequence ID" value="VFT99578.1"/>
    <property type="molecule type" value="Genomic_DNA"/>
</dbReference>
<dbReference type="EMBL" id="VJMH01007217">
    <property type="protein sequence ID" value="KAF0685157.1"/>
    <property type="molecule type" value="Genomic_DNA"/>
</dbReference>
<proteinExistence type="predicted"/>
<gene>
    <name evidence="2" type="primary">Aste57867_22928</name>
    <name evidence="1" type="ORF">As57867_022857</name>
    <name evidence="2" type="ORF">ASTE57867_22928</name>
</gene>
<accession>A0A485LMY5</accession>
<dbReference type="AlphaFoldDB" id="A0A485LMY5"/>
<dbReference type="InterPro" id="IPR047324">
    <property type="entry name" value="LbH_gamma_CA-like"/>
</dbReference>
<dbReference type="CDD" id="cd04645">
    <property type="entry name" value="LbH_gamma_CA_like"/>
    <property type="match status" value="1"/>
</dbReference>
<reference evidence="2 3" key="1">
    <citation type="submission" date="2019-03" db="EMBL/GenBank/DDBJ databases">
        <authorList>
            <person name="Gaulin E."/>
            <person name="Dumas B."/>
        </authorList>
    </citation>
    <scope>NUCLEOTIDE SEQUENCE [LARGE SCALE GENOMIC DNA]</scope>
    <source>
        <strain evidence="2">CBS 568.67</strain>
    </source>
</reference>
<organism evidence="2 3">
    <name type="scientific">Aphanomyces stellatus</name>
    <dbReference type="NCBI Taxonomy" id="120398"/>
    <lineage>
        <taxon>Eukaryota</taxon>
        <taxon>Sar</taxon>
        <taxon>Stramenopiles</taxon>
        <taxon>Oomycota</taxon>
        <taxon>Saprolegniomycetes</taxon>
        <taxon>Saprolegniales</taxon>
        <taxon>Verrucalvaceae</taxon>
        <taxon>Aphanomyces</taxon>
    </lineage>
</organism>
<evidence type="ECO:0000313" key="3">
    <source>
        <dbReference type="Proteomes" id="UP000332933"/>
    </source>
</evidence>
<evidence type="ECO:0000313" key="1">
    <source>
        <dbReference type="EMBL" id="KAF0685157.1"/>
    </source>
</evidence>
<protein>
    <submittedName>
        <fullName evidence="2">Aste57867_22928 protein</fullName>
    </submittedName>
</protein>
<dbReference type="PANTHER" id="PTHR13061">
    <property type="entry name" value="DYNACTIN SUBUNIT P25"/>
    <property type="match status" value="1"/>
</dbReference>
<name>A0A485LMY5_9STRA</name>
<dbReference type="SUPFAM" id="SSF51161">
    <property type="entry name" value="Trimeric LpxA-like enzymes"/>
    <property type="match status" value="1"/>
</dbReference>
<evidence type="ECO:0000313" key="2">
    <source>
        <dbReference type="EMBL" id="VFT99578.1"/>
    </source>
</evidence>
<reference evidence="1" key="2">
    <citation type="submission" date="2019-06" db="EMBL/GenBank/DDBJ databases">
        <title>Genomics analysis of Aphanomyces spp. identifies a new class of oomycete effector associated with host adaptation.</title>
        <authorList>
            <person name="Gaulin E."/>
        </authorList>
    </citation>
    <scope>NUCLEOTIDE SEQUENCE</scope>
    <source>
        <strain evidence="1">CBS 578.67</strain>
    </source>
</reference>